<dbReference type="Gene3D" id="6.10.340.10">
    <property type="match status" value="1"/>
</dbReference>
<evidence type="ECO:0000313" key="7">
    <source>
        <dbReference type="Proteomes" id="UP000184038"/>
    </source>
</evidence>
<feature type="transmembrane region" description="Helical" evidence="4">
    <location>
        <begin position="12"/>
        <end position="35"/>
    </location>
</feature>
<keyword evidence="6" id="KW-0418">Kinase</keyword>
<dbReference type="InterPro" id="IPR050640">
    <property type="entry name" value="Bact_2-comp_sensor_kinase"/>
</dbReference>
<reference evidence="6 7" key="1">
    <citation type="submission" date="2016-11" db="EMBL/GenBank/DDBJ databases">
        <authorList>
            <person name="Jaros S."/>
            <person name="Januszkiewicz K."/>
            <person name="Wedrychowicz H."/>
        </authorList>
    </citation>
    <scope>NUCLEOTIDE SEQUENCE [LARGE SCALE GENOMIC DNA]</scope>
    <source>
        <strain evidence="6 7">DSM 15930</strain>
    </source>
</reference>
<dbReference type="RefSeq" id="WP_084139038.1">
    <property type="nucleotide sequence ID" value="NZ_FRCP01000005.1"/>
</dbReference>
<dbReference type="Gene3D" id="3.30.565.10">
    <property type="entry name" value="Histidine kinase-like ATPase, C-terminal domain"/>
    <property type="match status" value="1"/>
</dbReference>
<dbReference type="Proteomes" id="UP000184038">
    <property type="component" value="Unassembled WGS sequence"/>
</dbReference>
<dbReference type="OrthoDB" id="370211at2"/>
<keyword evidence="4" id="KW-0472">Membrane</keyword>
<evidence type="ECO:0000313" key="6">
    <source>
        <dbReference type="EMBL" id="SHM01174.1"/>
    </source>
</evidence>
<keyword evidence="4" id="KW-1133">Transmembrane helix</keyword>
<dbReference type="GO" id="GO:0016020">
    <property type="term" value="C:membrane"/>
    <property type="evidence" value="ECO:0007669"/>
    <property type="project" value="UniProtKB-SubCell"/>
</dbReference>
<dbReference type="InterPro" id="IPR010559">
    <property type="entry name" value="Sig_transdc_His_kin_internal"/>
</dbReference>
<gene>
    <name evidence="6" type="ORF">SAMN02746066_00520</name>
</gene>
<keyword evidence="4" id="KW-0812">Transmembrane</keyword>
<keyword evidence="3" id="KW-0808">Transferase</keyword>
<dbReference type="InterPro" id="IPR036890">
    <property type="entry name" value="HATPase_C_sf"/>
</dbReference>
<sequence length="619" mass="71812">MKKLMRKKKYSQIVYLFWIYAGGIIFVLGIFFVVIDAVYQSNIYMDAKNQTTTFCTSIQSAVESELNKMSSIATNVVYSDVIRDSVGLNQTEGELGSISKKSSNFPMLQIYAALNAAQQNINSASQVNVYTLNQKCIGTGLSDSMSDVRLLDKSWYEKALSLNGKKYFTAPEKIRFSQSSYKFMEDHMYITLVRLFNNGTGKKVGFVEVIQDCERLFSLVDRLKKQNPNTSIFIFNDRGETVYPYNGSGENYTKNYNIIKNNNMEPLISKWVRTEYYIKSLATYQVIDSYNWSILVYENRQSIYYPLHKYRVVFVSAGFITVLMVIVLCYMLSRKITRPLRKIKDATRQITITSVLDEENEHINEIDSNIIEIHQLCEAIRKMYEQLKDSSREVLLSRSEETRAKLSATQSLINPHFLYNCLTHMSIMAEEEMNEEIIQLCNSLCDYFRYISSTKEMKVPLEEELVCIQKYIDCMKIRYGEDLTYICDISDAVKEVPIPKLILQPIVENAFKHGFNKKPPWVLKISAFKRRKNWRIEIEDNGGMLSDEQKEKLLKEFRETKKNAFYNMEIGGMGLKNTYLRMKLLYGEKAMFTIVNHYPGRTKFILGGPIETVKEKNVL</sequence>
<name>A0A1M7FAR8_9FIRM</name>
<keyword evidence="2" id="KW-0597">Phosphoprotein</keyword>
<dbReference type="EMBL" id="FRCP01000005">
    <property type="protein sequence ID" value="SHM01174.1"/>
    <property type="molecule type" value="Genomic_DNA"/>
</dbReference>
<proteinExistence type="predicted"/>
<feature type="transmembrane region" description="Helical" evidence="4">
    <location>
        <begin position="310"/>
        <end position="332"/>
    </location>
</feature>
<organism evidence="6 7">
    <name type="scientific">Anaerosporobacter mobilis DSM 15930</name>
    <dbReference type="NCBI Taxonomy" id="1120996"/>
    <lineage>
        <taxon>Bacteria</taxon>
        <taxon>Bacillati</taxon>
        <taxon>Bacillota</taxon>
        <taxon>Clostridia</taxon>
        <taxon>Lachnospirales</taxon>
        <taxon>Lachnospiraceae</taxon>
        <taxon>Anaerosporobacter</taxon>
    </lineage>
</organism>
<dbReference type="SUPFAM" id="SSF55874">
    <property type="entry name" value="ATPase domain of HSP90 chaperone/DNA topoisomerase II/histidine kinase"/>
    <property type="match status" value="1"/>
</dbReference>
<evidence type="ECO:0000256" key="1">
    <source>
        <dbReference type="ARBA" id="ARBA00004370"/>
    </source>
</evidence>
<dbReference type="PROSITE" id="PS50885">
    <property type="entry name" value="HAMP"/>
    <property type="match status" value="1"/>
</dbReference>
<evidence type="ECO:0000256" key="3">
    <source>
        <dbReference type="ARBA" id="ARBA00022679"/>
    </source>
</evidence>
<evidence type="ECO:0000259" key="5">
    <source>
        <dbReference type="PROSITE" id="PS50885"/>
    </source>
</evidence>
<protein>
    <submittedName>
        <fullName evidence="6">Two-component system, sensor histidine kinase YesM</fullName>
    </submittedName>
</protein>
<dbReference type="PANTHER" id="PTHR34220">
    <property type="entry name" value="SENSOR HISTIDINE KINASE YPDA"/>
    <property type="match status" value="1"/>
</dbReference>
<evidence type="ECO:0000256" key="4">
    <source>
        <dbReference type="SAM" id="Phobius"/>
    </source>
</evidence>
<feature type="domain" description="HAMP" evidence="5">
    <location>
        <begin position="334"/>
        <end position="392"/>
    </location>
</feature>
<dbReference type="Pfam" id="PF06580">
    <property type="entry name" value="His_kinase"/>
    <property type="match status" value="1"/>
</dbReference>
<evidence type="ECO:0000256" key="2">
    <source>
        <dbReference type="ARBA" id="ARBA00022553"/>
    </source>
</evidence>
<keyword evidence="7" id="KW-1185">Reference proteome</keyword>
<accession>A0A1M7FAR8</accession>
<dbReference type="InterPro" id="IPR003660">
    <property type="entry name" value="HAMP_dom"/>
</dbReference>
<dbReference type="GO" id="GO:0000155">
    <property type="term" value="F:phosphorelay sensor kinase activity"/>
    <property type="evidence" value="ECO:0007669"/>
    <property type="project" value="InterPro"/>
</dbReference>
<comment type="subcellular location">
    <subcellularLocation>
        <location evidence="1">Membrane</location>
    </subcellularLocation>
</comment>
<dbReference type="AlphaFoldDB" id="A0A1M7FAR8"/>
<dbReference type="PANTHER" id="PTHR34220:SF7">
    <property type="entry name" value="SENSOR HISTIDINE KINASE YPDA"/>
    <property type="match status" value="1"/>
</dbReference>
<dbReference type="STRING" id="1120996.SAMN02746066_00520"/>